<dbReference type="EMBL" id="JAFIQS010000008">
    <property type="protein sequence ID" value="KAG5166834.1"/>
    <property type="molecule type" value="Genomic_DNA"/>
</dbReference>
<comment type="caution">
    <text evidence="1">The sequence shown here is derived from an EMBL/GenBank/DDBJ whole genome shotgun (WGS) entry which is preliminary data.</text>
</comment>
<sequence>MSNPTSFRTSSGNNILMESNGYTCKLFYVDRHWSKPLLTGHHSIQSGSPMIHICRFKVPYGYSLNNDFQIEVARSAHVNVAGSEPRRPVNVVLRYDGEVVSLFEGVLLYDEAEYHIIKSPRDDQMNISRAAGHNPLGGSIEFQIFDIRRGTYQHAAGFIIEYEYETNHPVSSSLFGMGTCIGTYAHQPPLVTQLEDTSMTELDEVEAEYRNFEP</sequence>
<reference evidence="1" key="1">
    <citation type="submission" date="2021-02" db="EMBL/GenBank/DDBJ databases">
        <title>Psilocybe cubensis genome.</title>
        <authorList>
            <person name="Mckernan K.J."/>
            <person name="Crawford S."/>
            <person name="Trippe A."/>
            <person name="Kane L.T."/>
            <person name="Mclaughlin S."/>
        </authorList>
    </citation>
    <scope>NUCLEOTIDE SEQUENCE [LARGE SCALE GENOMIC DNA]</scope>
    <source>
        <strain evidence="1">MGC-MH-2018</strain>
    </source>
</reference>
<dbReference type="AlphaFoldDB" id="A0A8H8CJA0"/>
<accession>A0A8H8CJA0</accession>
<evidence type="ECO:0000313" key="1">
    <source>
        <dbReference type="EMBL" id="KAG5166834.1"/>
    </source>
</evidence>
<proteinExistence type="predicted"/>
<gene>
    <name evidence="1" type="ORF">JR316_008924</name>
</gene>
<organism evidence="1">
    <name type="scientific">Psilocybe cubensis</name>
    <name type="common">Psychedelic mushroom</name>
    <name type="synonym">Stropharia cubensis</name>
    <dbReference type="NCBI Taxonomy" id="181762"/>
    <lineage>
        <taxon>Eukaryota</taxon>
        <taxon>Fungi</taxon>
        <taxon>Dikarya</taxon>
        <taxon>Basidiomycota</taxon>
        <taxon>Agaricomycotina</taxon>
        <taxon>Agaricomycetes</taxon>
        <taxon>Agaricomycetidae</taxon>
        <taxon>Agaricales</taxon>
        <taxon>Agaricineae</taxon>
        <taxon>Strophariaceae</taxon>
        <taxon>Psilocybe</taxon>
    </lineage>
</organism>
<protein>
    <submittedName>
        <fullName evidence="1">Uncharacterized protein</fullName>
    </submittedName>
</protein>
<name>A0A8H8CJA0_PSICU</name>